<dbReference type="GO" id="GO:0071944">
    <property type="term" value="C:cell periphery"/>
    <property type="evidence" value="ECO:0007669"/>
    <property type="project" value="UniProtKB-ARBA"/>
</dbReference>
<dbReference type="Proteomes" id="UP000237144">
    <property type="component" value="Unassembled WGS sequence"/>
</dbReference>
<protein>
    <recommendedName>
        <fullName evidence="10">Mid2 domain-containing protein</fullName>
    </recommendedName>
</protein>
<keyword evidence="9" id="KW-1185">Reference proteome</keyword>
<evidence type="ECO:0000313" key="9">
    <source>
        <dbReference type="Proteomes" id="UP000237144"/>
    </source>
</evidence>
<evidence type="ECO:0000313" key="8">
    <source>
        <dbReference type="EMBL" id="POY75078.1"/>
    </source>
</evidence>
<evidence type="ECO:0008006" key="10">
    <source>
        <dbReference type="Google" id="ProtNLM"/>
    </source>
</evidence>
<keyword evidence="4 6" id="KW-0472">Membrane</keyword>
<dbReference type="OrthoDB" id="2530258at2759"/>
<feature type="transmembrane region" description="Helical" evidence="6">
    <location>
        <begin position="226"/>
        <end position="248"/>
    </location>
</feature>
<evidence type="ECO:0000256" key="2">
    <source>
        <dbReference type="ARBA" id="ARBA00022692"/>
    </source>
</evidence>
<evidence type="ECO:0000256" key="7">
    <source>
        <dbReference type="SAM" id="SignalP"/>
    </source>
</evidence>
<feature type="region of interest" description="Disordered" evidence="5">
    <location>
        <begin position="336"/>
        <end position="375"/>
    </location>
</feature>
<evidence type="ECO:0000256" key="3">
    <source>
        <dbReference type="ARBA" id="ARBA00022989"/>
    </source>
</evidence>
<sequence>MLLALPSLLFLGALSSVPAQTTAPFASSTDTVLTTSLSATTTLTRTVMSASSASGNATLTKTSSTIAPAAPTANTTSTTEQSVRLWPPRGGLVVCERVEFAFTGPAVPKTCGVYVTNASTYLQQIALGGEFSSMTGGTFSWLVDLPAGLSVEIQLWVSLNNQVQQFTLHELVVQPSDDTSCIATGAGQNTQSIVSYASSLNSSWIYQAPATTDSSDRQSGSKIGPIVGGVVGSLGGFALVLLAIYLVCRRRARAIQPPPQIGFDSAYGDKSTYGDPASMTHAQMVALSYQGQQAGGSPLECGRQTPLVPYFSPQGEAASSFDSPVRAGTAPELMDVASHHGGTAPAPTPDVVPYSPRVGTQGLDDPATFSARRRE</sequence>
<feature type="chain" id="PRO_5015453545" description="Mid2 domain-containing protein" evidence="7">
    <location>
        <begin position="20"/>
        <end position="375"/>
    </location>
</feature>
<evidence type="ECO:0000256" key="5">
    <source>
        <dbReference type="SAM" id="MobiDB-lite"/>
    </source>
</evidence>
<comment type="caution">
    <text evidence="8">The sequence shown here is derived from an EMBL/GenBank/DDBJ whole genome shotgun (WGS) entry which is preliminary data.</text>
</comment>
<proteinExistence type="predicted"/>
<dbReference type="PANTHER" id="PTHR15549">
    <property type="entry name" value="PAIRED IMMUNOGLOBULIN-LIKE TYPE 2 RECEPTOR"/>
    <property type="match status" value="1"/>
</dbReference>
<dbReference type="GO" id="GO:0016020">
    <property type="term" value="C:membrane"/>
    <property type="evidence" value="ECO:0007669"/>
    <property type="project" value="UniProtKB-SubCell"/>
</dbReference>
<keyword evidence="3 6" id="KW-1133">Transmembrane helix</keyword>
<dbReference type="EMBL" id="PJQD01000019">
    <property type="protein sequence ID" value="POY75078.1"/>
    <property type="molecule type" value="Genomic_DNA"/>
</dbReference>
<keyword evidence="7" id="KW-0732">Signal</keyword>
<comment type="subcellular location">
    <subcellularLocation>
        <location evidence="1">Membrane</location>
        <topology evidence="1">Single-pass membrane protein</topology>
    </subcellularLocation>
</comment>
<dbReference type="STRING" id="741276.A0A2S5BE84"/>
<evidence type="ECO:0000256" key="1">
    <source>
        <dbReference type="ARBA" id="ARBA00004167"/>
    </source>
</evidence>
<name>A0A2S5BE84_9BASI</name>
<organism evidence="8 9">
    <name type="scientific">Rhodotorula taiwanensis</name>
    <dbReference type="NCBI Taxonomy" id="741276"/>
    <lineage>
        <taxon>Eukaryota</taxon>
        <taxon>Fungi</taxon>
        <taxon>Dikarya</taxon>
        <taxon>Basidiomycota</taxon>
        <taxon>Pucciniomycotina</taxon>
        <taxon>Microbotryomycetes</taxon>
        <taxon>Sporidiobolales</taxon>
        <taxon>Sporidiobolaceae</taxon>
        <taxon>Rhodotorula</taxon>
    </lineage>
</organism>
<evidence type="ECO:0000256" key="6">
    <source>
        <dbReference type="SAM" id="Phobius"/>
    </source>
</evidence>
<dbReference type="InterPro" id="IPR051694">
    <property type="entry name" value="Immunoregulatory_rcpt-like"/>
</dbReference>
<evidence type="ECO:0000256" key="4">
    <source>
        <dbReference type="ARBA" id="ARBA00023136"/>
    </source>
</evidence>
<feature type="signal peptide" evidence="7">
    <location>
        <begin position="1"/>
        <end position="19"/>
    </location>
</feature>
<dbReference type="AlphaFoldDB" id="A0A2S5BE84"/>
<keyword evidence="2 6" id="KW-0812">Transmembrane</keyword>
<accession>A0A2S5BE84</accession>
<gene>
    <name evidence="8" type="ORF">BMF94_1707</name>
</gene>
<reference evidence="8 9" key="1">
    <citation type="journal article" date="2018" name="Front. Microbiol.">
        <title>Prospects for Fungal Bioremediation of Acidic Radioactive Waste Sites: Characterization and Genome Sequence of Rhodotorula taiwanensis MD1149.</title>
        <authorList>
            <person name="Tkavc R."/>
            <person name="Matrosova V.Y."/>
            <person name="Grichenko O.E."/>
            <person name="Gostincar C."/>
            <person name="Volpe R.P."/>
            <person name="Klimenkova P."/>
            <person name="Gaidamakova E.K."/>
            <person name="Zhou C.E."/>
            <person name="Stewart B.J."/>
            <person name="Lyman M.G."/>
            <person name="Malfatti S.A."/>
            <person name="Rubinfeld B."/>
            <person name="Courtot M."/>
            <person name="Singh J."/>
            <person name="Dalgard C.L."/>
            <person name="Hamilton T."/>
            <person name="Frey K.G."/>
            <person name="Gunde-Cimerman N."/>
            <person name="Dugan L."/>
            <person name="Daly M.J."/>
        </authorList>
    </citation>
    <scope>NUCLEOTIDE SEQUENCE [LARGE SCALE GENOMIC DNA]</scope>
    <source>
        <strain evidence="8 9">MD1149</strain>
    </source>
</reference>